<proteinExistence type="predicted"/>
<gene>
    <name evidence="2" type="ORF">DFR70_1412</name>
</gene>
<sequence>MFWRSKICIMANFPTSSFTITNNETGRSVRVLLGETRDVGYYKEGTKYEAYVSGKPQLGMGNNDGSMDYQWYYDTRYDTVDRAPANQIVSEAVKQKQNIGNYCVNIYPNYRSQAPQKAPDPEKEKRRQAAEQEAARLRRLPIPDEWKGSQKVWVALYMRTRTVHDKPSKEGSSYIEWVAQRGKKDDSFKAWLDWTGSKDALVQALQDFATAADEDKKTYTPPPVSDKPAGRKSVFDCEMKLYGTGTSRGGNNYRWQTDGTYIWACDDRDGLPASDTYWTDVDGKLVGRSKGGPGQTWTLKRA</sequence>
<dbReference type="Proteomes" id="UP000247569">
    <property type="component" value="Unassembled WGS sequence"/>
</dbReference>
<feature type="region of interest" description="Disordered" evidence="1">
    <location>
        <begin position="111"/>
        <end position="130"/>
    </location>
</feature>
<evidence type="ECO:0000313" key="3">
    <source>
        <dbReference type="Proteomes" id="UP000247569"/>
    </source>
</evidence>
<feature type="compositionally biased region" description="Basic and acidic residues" evidence="1">
    <location>
        <begin position="119"/>
        <end position="130"/>
    </location>
</feature>
<organism evidence="2 3">
    <name type="scientific">Nocardia tenerifensis</name>
    <dbReference type="NCBI Taxonomy" id="228006"/>
    <lineage>
        <taxon>Bacteria</taxon>
        <taxon>Bacillati</taxon>
        <taxon>Actinomycetota</taxon>
        <taxon>Actinomycetes</taxon>
        <taxon>Mycobacteriales</taxon>
        <taxon>Nocardiaceae</taxon>
        <taxon>Nocardia</taxon>
    </lineage>
</organism>
<reference evidence="2 3" key="1">
    <citation type="submission" date="2018-05" db="EMBL/GenBank/DDBJ databases">
        <title>Genomic Encyclopedia of Type Strains, Phase IV (KMG-IV): sequencing the most valuable type-strain genomes for metagenomic binning, comparative biology and taxonomic classification.</title>
        <authorList>
            <person name="Goeker M."/>
        </authorList>
    </citation>
    <scope>NUCLEOTIDE SEQUENCE [LARGE SCALE GENOMIC DNA]</scope>
    <source>
        <strain evidence="2 3">DSM 44704</strain>
    </source>
</reference>
<name>A0A318JZU9_9NOCA</name>
<evidence type="ECO:0000256" key="1">
    <source>
        <dbReference type="SAM" id="MobiDB-lite"/>
    </source>
</evidence>
<comment type="caution">
    <text evidence="2">The sequence shown here is derived from an EMBL/GenBank/DDBJ whole genome shotgun (WGS) entry which is preliminary data.</text>
</comment>
<keyword evidence="3" id="KW-1185">Reference proteome</keyword>
<accession>A0A318JZU9</accession>
<evidence type="ECO:0000313" key="2">
    <source>
        <dbReference type="EMBL" id="PXX51890.1"/>
    </source>
</evidence>
<dbReference type="AlphaFoldDB" id="A0A318JZU9"/>
<protein>
    <submittedName>
        <fullName evidence="2">Uncharacterized protein</fullName>
    </submittedName>
</protein>
<dbReference type="EMBL" id="QJKF01000041">
    <property type="protein sequence ID" value="PXX51890.1"/>
    <property type="molecule type" value="Genomic_DNA"/>
</dbReference>